<evidence type="ECO:0000256" key="7">
    <source>
        <dbReference type="SAM" id="Phobius"/>
    </source>
</evidence>
<dbReference type="GO" id="GO:0015744">
    <property type="term" value="P:succinate transport"/>
    <property type="evidence" value="ECO:0007669"/>
    <property type="project" value="TreeGrafter"/>
</dbReference>
<dbReference type="GO" id="GO:0005886">
    <property type="term" value="C:plasma membrane"/>
    <property type="evidence" value="ECO:0007669"/>
    <property type="project" value="UniProtKB-SubCell"/>
</dbReference>
<feature type="transmembrane region" description="Helical" evidence="7">
    <location>
        <begin position="100"/>
        <end position="119"/>
    </location>
</feature>
<keyword evidence="4 7" id="KW-1133">Transmembrane helix</keyword>
<evidence type="ECO:0000256" key="1">
    <source>
        <dbReference type="ARBA" id="ARBA00004651"/>
    </source>
</evidence>
<dbReference type="GO" id="GO:0022857">
    <property type="term" value="F:transmembrane transporter activity"/>
    <property type="evidence" value="ECO:0007669"/>
    <property type="project" value="InterPro"/>
</dbReference>
<evidence type="ECO:0000256" key="4">
    <source>
        <dbReference type="ARBA" id="ARBA00022989"/>
    </source>
</evidence>
<dbReference type="EMBL" id="PKOZ01000003">
    <property type="protein sequence ID" value="PQD95931.1"/>
    <property type="molecule type" value="Genomic_DNA"/>
</dbReference>
<feature type="transmembrane region" description="Helical" evidence="7">
    <location>
        <begin position="178"/>
        <end position="200"/>
    </location>
</feature>
<dbReference type="AlphaFoldDB" id="A0A2S7N1G9"/>
<name>A0A2S7N1G9_9BACI</name>
<dbReference type="InterPro" id="IPR010619">
    <property type="entry name" value="ThrE-like_N"/>
</dbReference>
<comment type="caution">
    <text evidence="9">The sequence shown here is derived from an EMBL/GenBank/DDBJ whole genome shotgun (WGS) entry which is preliminary data.</text>
</comment>
<feature type="transmembrane region" description="Helical" evidence="7">
    <location>
        <begin position="154"/>
        <end position="172"/>
    </location>
</feature>
<feature type="transmembrane region" description="Helical" evidence="7">
    <location>
        <begin position="212"/>
        <end position="232"/>
    </location>
</feature>
<keyword evidence="3 7" id="KW-0812">Transmembrane</keyword>
<dbReference type="PANTHER" id="PTHR34390">
    <property type="entry name" value="UPF0442 PROTEIN YJJB-RELATED"/>
    <property type="match status" value="1"/>
</dbReference>
<dbReference type="Pfam" id="PF06738">
    <property type="entry name" value="ThrE"/>
    <property type="match status" value="1"/>
</dbReference>
<dbReference type="PANTHER" id="PTHR34390:SF2">
    <property type="entry name" value="SUCCINATE TRANSPORTER SUBUNIT YJJP-RELATED"/>
    <property type="match status" value="1"/>
</dbReference>
<evidence type="ECO:0000313" key="10">
    <source>
        <dbReference type="Proteomes" id="UP000239663"/>
    </source>
</evidence>
<evidence type="ECO:0000313" key="9">
    <source>
        <dbReference type="EMBL" id="PQD95931.1"/>
    </source>
</evidence>
<feature type="domain" description="Threonine/serine exporter-like N-terminal" evidence="8">
    <location>
        <begin position="1"/>
        <end position="231"/>
    </location>
</feature>
<gene>
    <name evidence="9" type="ORF">CYL18_07700</name>
</gene>
<sequence length="234" mass="25973">MLENGAETSRVEDTMERMISKALGVERNQETFTYITLSGIFVKTDMNNTNFIRIDNRDHNLNKITKVNQISRLFTEDLLTLEEVYEKLQEVDREKMGYSLTMKLIFTAILSGSVMLIMNGTFIDLPASMIGGLVCYVSYLLGYQYLKIPFITEYIAAFLGGLAAFFVNGMVGSHLSSVMIGTVAPLVPGIAITNAIRDILAKHYISGSIRMVEGIFIAGSIGTGIATVYYIFIQ</sequence>
<dbReference type="InterPro" id="IPR050539">
    <property type="entry name" value="ThrE_Dicarb/AminoAcid_Exp"/>
</dbReference>
<evidence type="ECO:0000259" key="8">
    <source>
        <dbReference type="Pfam" id="PF06738"/>
    </source>
</evidence>
<accession>A0A2S7N1G9</accession>
<proteinExistence type="inferred from homology"/>
<evidence type="ECO:0000256" key="6">
    <source>
        <dbReference type="ARBA" id="ARBA00034125"/>
    </source>
</evidence>
<organism evidence="9 10">
    <name type="scientific">Pradoshia eiseniae</name>
    <dbReference type="NCBI Taxonomy" id="2064768"/>
    <lineage>
        <taxon>Bacteria</taxon>
        <taxon>Bacillati</taxon>
        <taxon>Bacillota</taxon>
        <taxon>Bacilli</taxon>
        <taxon>Bacillales</taxon>
        <taxon>Bacillaceae</taxon>
        <taxon>Pradoshia</taxon>
    </lineage>
</organism>
<comment type="subcellular location">
    <subcellularLocation>
        <location evidence="1">Cell membrane</location>
        <topology evidence="1">Multi-pass membrane protein</topology>
    </subcellularLocation>
</comment>
<keyword evidence="10" id="KW-1185">Reference proteome</keyword>
<dbReference type="OrthoDB" id="9813917at2"/>
<keyword evidence="5 7" id="KW-0472">Membrane</keyword>
<reference evidence="9 10" key="1">
    <citation type="submission" date="2017-12" db="EMBL/GenBank/DDBJ databases">
        <title>Taxonomic description and draft genome of Pradoshia cofamensis Gen. nov., sp. nov., a thermotolerant bacillale isolated from anterior gut of earthworm Eisenia fetida.</title>
        <authorList>
            <person name="Saha T."/>
            <person name="Chakraborty R."/>
        </authorList>
    </citation>
    <scope>NUCLEOTIDE SEQUENCE [LARGE SCALE GENOMIC DNA]</scope>
    <source>
        <strain evidence="9 10">EAG3</strain>
    </source>
</reference>
<dbReference type="Proteomes" id="UP000239663">
    <property type="component" value="Unassembled WGS sequence"/>
</dbReference>
<comment type="similarity">
    <text evidence="6">Belongs to the ThrE exporter (TC 2.A.79) family.</text>
</comment>
<keyword evidence="2" id="KW-1003">Cell membrane</keyword>
<evidence type="ECO:0000256" key="2">
    <source>
        <dbReference type="ARBA" id="ARBA00022475"/>
    </source>
</evidence>
<evidence type="ECO:0000256" key="5">
    <source>
        <dbReference type="ARBA" id="ARBA00023136"/>
    </source>
</evidence>
<protein>
    <submittedName>
        <fullName evidence="9">Threonine/serine exporter</fullName>
    </submittedName>
</protein>
<evidence type="ECO:0000256" key="3">
    <source>
        <dbReference type="ARBA" id="ARBA00022692"/>
    </source>
</evidence>